<protein>
    <submittedName>
        <fullName evidence="1">Uncharacterized protein</fullName>
    </submittedName>
</protein>
<sequence>MSDENESGLEEYESGESESGNPIGRYEGQRNKSGDRHGRGKTLLPNGDMYVGWYCQGVRHGCGLYVFKSGARYDGFWKRGSKHGHGTFYYPDGSKYEGEWKRDKRSGFGAYHYPNGDIYEGSWRRGYRHGLGSYTYASSGSKFNGTWIWDRMQGPGQLVHKKHRFHGFWDLNLPVGRGCYLFENGCMQHGYYMLVPDSNYSTSENQEGSQKSVEENQNIEGEAEGEDEQLVTDKGRKNSESISIAPLRKGVTPVWRARCITAYNPDMLPPEPVPLHETDSVESFSDVCEYDFPDTGAEEFIQKEKDDSGEGEEEHDEYPLDDF</sequence>
<dbReference type="EMBL" id="CM056742">
    <property type="protein sequence ID" value="KAJ8680381.1"/>
    <property type="molecule type" value="Genomic_DNA"/>
</dbReference>
<name>A0ACC2PC55_9HYME</name>
<reference evidence="1" key="1">
    <citation type="submission" date="2023-04" db="EMBL/GenBank/DDBJ databases">
        <title>A chromosome-level genome assembly of the parasitoid wasp Eretmocerus hayati.</title>
        <authorList>
            <person name="Zhong Y."/>
            <person name="Liu S."/>
            <person name="Liu Y."/>
        </authorList>
    </citation>
    <scope>NUCLEOTIDE SEQUENCE</scope>
    <source>
        <strain evidence="1">ZJU_SS_LIU_2023</strain>
    </source>
</reference>
<proteinExistence type="predicted"/>
<accession>A0ACC2PC55</accession>
<gene>
    <name evidence="1" type="ORF">QAD02_016168</name>
</gene>
<comment type="caution">
    <text evidence="1">The sequence shown here is derived from an EMBL/GenBank/DDBJ whole genome shotgun (WGS) entry which is preliminary data.</text>
</comment>
<dbReference type="Proteomes" id="UP001239111">
    <property type="component" value="Chromosome 2"/>
</dbReference>
<evidence type="ECO:0000313" key="1">
    <source>
        <dbReference type="EMBL" id="KAJ8680381.1"/>
    </source>
</evidence>
<evidence type="ECO:0000313" key="2">
    <source>
        <dbReference type="Proteomes" id="UP001239111"/>
    </source>
</evidence>
<keyword evidence="2" id="KW-1185">Reference proteome</keyword>
<organism evidence="1 2">
    <name type="scientific">Eretmocerus hayati</name>
    <dbReference type="NCBI Taxonomy" id="131215"/>
    <lineage>
        <taxon>Eukaryota</taxon>
        <taxon>Metazoa</taxon>
        <taxon>Ecdysozoa</taxon>
        <taxon>Arthropoda</taxon>
        <taxon>Hexapoda</taxon>
        <taxon>Insecta</taxon>
        <taxon>Pterygota</taxon>
        <taxon>Neoptera</taxon>
        <taxon>Endopterygota</taxon>
        <taxon>Hymenoptera</taxon>
        <taxon>Apocrita</taxon>
        <taxon>Proctotrupomorpha</taxon>
        <taxon>Chalcidoidea</taxon>
        <taxon>Aphelinidae</taxon>
        <taxon>Aphelininae</taxon>
        <taxon>Eretmocerus</taxon>
    </lineage>
</organism>